<keyword evidence="2" id="KW-0472">Membrane</keyword>
<dbReference type="PANTHER" id="PTHR30203">
    <property type="entry name" value="OUTER MEMBRANE CATION EFFLUX PROTEIN"/>
    <property type="match status" value="1"/>
</dbReference>
<keyword evidence="2" id="KW-0812">Transmembrane</keyword>
<comment type="caution">
    <text evidence="4">The sequence shown here is derived from an EMBL/GenBank/DDBJ whole genome shotgun (WGS) entry which is preliminary data.</text>
</comment>
<dbReference type="InterPro" id="IPR010131">
    <property type="entry name" value="MdtP/NodT-like"/>
</dbReference>
<protein>
    <submittedName>
        <fullName evidence="4">Cation efflux system protein CusC</fullName>
    </submittedName>
</protein>
<dbReference type="GO" id="GO:0015562">
    <property type="term" value="F:efflux transmembrane transporter activity"/>
    <property type="evidence" value="ECO:0007669"/>
    <property type="project" value="InterPro"/>
</dbReference>
<dbReference type="NCBIfam" id="TIGR01845">
    <property type="entry name" value="outer_NodT"/>
    <property type="match status" value="1"/>
</dbReference>
<dbReference type="SUPFAM" id="SSF56954">
    <property type="entry name" value="Outer membrane efflux proteins (OEP)"/>
    <property type="match status" value="1"/>
</dbReference>
<evidence type="ECO:0000256" key="1">
    <source>
        <dbReference type="ARBA" id="ARBA00007613"/>
    </source>
</evidence>
<dbReference type="Gene3D" id="1.20.1600.10">
    <property type="entry name" value="Outer membrane efflux proteins (OEP)"/>
    <property type="match status" value="1"/>
</dbReference>
<comment type="similarity">
    <text evidence="1 2">Belongs to the outer membrane factor (OMF) (TC 1.B.17) family.</text>
</comment>
<dbReference type="Proteomes" id="UP000320176">
    <property type="component" value="Unassembled WGS sequence"/>
</dbReference>
<feature type="region of interest" description="Disordered" evidence="3">
    <location>
        <begin position="503"/>
        <end position="533"/>
    </location>
</feature>
<gene>
    <name evidence="4" type="primary">cusC_1</name>
    <name evidence="4" type="ORF">Pla52n_46800</name>
</gene>
<dbReference type="InterPro" id="IPR003423">
    <property type="entry name" value="OMP_efflux"/>
</dbReference>
<keyword evidence="5" id="KW-1185">Reference proteome</keyword>
<keyword evidence="2" id="KW-1134">Transmembrane beta strand</keyword>
<evidence type="ECO:0000256" key="2">
    <source>
        <dbReference type="RuleBase" id="RU362097"/>
    </source>
</evidence>
<name>A0A5C6AQG2_9BACT</name>
<comment type="subcellular location">
    <subcellularLocation>
        <location evidence="2">Cell membrane</location>
        <topology evidence="2">Lipid-anchor</topology>
    </subcellularLocation>
</comment>
<reference evidence="4 5" key="1">
    <citation type="submission" date="2019-02" db="EMBL/GenBank/DDBJ databases">
        <title>Deep-cultivation of Planctomycetes and their phenomic and genomic characterization uncovers novel biology.</title>
        <authorList>
            <person name="Wiegand S."/>
            <person name="Jogler M."/>
            <person name="Boedeker C."/>
            <person name="Pinto D."/>
            <person name="Vollmers J."/>
            <person name="Rivas-Marin E."/>
            <person name="Kohn T."/>
            <person name="Peeters S.H."/>
            <person name="Heuer A."/>
            <person name="Rast P."/>
            <person name="Oberbeckmann S."/>
            <person name="Bunk B."/>
            <person name="Jeske O."/>
            <person name="Meyerdierks A."/>
            <person name="Storesund J.E."/>
            <person name="Kallscheuer N."/>
            <person name="Luecker S."/>
            <person name="Lage O.M."/>
            <person name="Pohl T."/>
            <person name="Merkel B.J."/>
            <person name="Hornburger P."/>
            <person name="Mueller R.-W."/>
            <person name="Bruemmer F."/>
            <person name="Labrenz M."/>
            <person name="Spormann A.M."/>
            <person name="Op Den Camp H."/>
            <person name="Overmann J."/>
            <person name="Amann R."/>
            <person name="Jetten M.S.M."/>
            <person name="Mascher T."/>
            <person name="Medema M.H."/>
            <person name="Devos D.P."/>
            <person name="Kaster A.-K."/>
            <person name="Ovreas L."/>
            <person name="Rohde M."/>
            <person name="Galperin M.Y."/>
            <person name="Jogler C."/>
        </authorList>
    </citation>
    <scope>NUCLEOTIDE SEQUENCE [LARGE SCALE GENOMIC DNA]</scope>
    <source>
        <strain evidence="4 5">Pla52n</strain>
    </source>
</reference>
<dbReference type="AlphaFoldDB" id="A0A5C6AQG2"/>
<evidence type="ECO:0000313" key="5">
    <source>
        <dbReference type="Proteomes" id="UP000320176"/>
    </source>
</evidence>
<evidence type="ECO:0000256" key="3">
    <source>
        <dbReference type="SAM" id="MobiDB-lite"/>
    </source>
</evidence>
<dbReference type="Gene3D" id="2.20.200.10">
    <property type="entry name" value="Outer membrane efflux proteins (OEP)"/>
    <property type="match status" value="1"/>
</dbReference>
<dbReference type="Pfam" id="PF02321">
    <property type="entry name" value="OEP"/>
    <property type="match status" value="2"/>
</dbReference>
<dbReference type="RefSeq" id="WP_231742210.1">
    <property type="nucleotide sequence ID" value="NZ_CP151726.1"/>
</dbReference>
<keyword evidence="2" id="KW-0449">Lipoprotein</keyword>
<evidence type="ECO:0000313" key="4">
    <source>
        <dbReference type="EMBL" id="TWU01306.1"/>
    </source>
</evidence>
<dbReference type="EMBL" id="SJPN01000005">
    <property type="protein sequence ID" value="TWU01306.1"/>
    <property type="molecule type" value="Genomic_DNA"/>
</dbReference>
<accession>A0A5C6AQG2</accession>
<proteinExistence type="inferred from homology"/>
<dbReference type="PANTHER" id="PTHR30203:SF33">
    <property type="entry name" value="BLR4455 PROTEIN"/>
    <property type="match status" value="1"/>
</dbReference>
<sequence length="553" mass="61242">MQSRNSESGCHCGETAGLQLSGRVNHRKMGWLRMIALVVFSGFAGCASKGPMPSYSTSSLPPMSESGQTESPDRWWTTFNDRELDSQVNRALGENLDLAIALQRLRAAQAVTRREASDLYPDLNGFFVNQNSFGPGPTDSRIDWGLDAAYQVDLWGRNRTRVAAEQLRTEATRADYHAVALTLSAEIARNWFALIEASAQIELLEEQVETNVKGLKAVELRYAEIGEGGSPNVLRQRGLVQSTLEQIIVVKADMEVLEHRLSVLTGQPPQTASYITGSDFPELPPLPYTGLPSELLSRRPDVRAAYLALEAADRDVAVAVRDQYPRLDLSASLVNSAENPETLFRDWFLSIGGQLLGPILDGGQRRAEVDRRKALVCERFAAYRQAILIALQEVEDGLALERYQIERIEKLETQVQLAQLASEQLLQFFITGEATYLDVLSSNQTEQRLQRSLLSARLDLILNRIRLYLALAGDFDTRPDPSLILPPSGPQNLSEITIDVPPQELDAEGAGLQDDTLDRSEPGIDSPEPELPSTFRSVFSEFQSGSEQNIFSP</sequence>
<organism evidence="4 5">
    <name type="scientific">Stieleria varia</name>
    <dbReference type="NCBI Taxonomy" id="2528005"/>
    <lineage>
        <taxon>Bacteria</taxon>
        <taxon>Pseudomonadati</taxon>
        <taxon>Planctomycetota</taxon>
        <taxon>Planctomycetia</taxon>
        <taxon>Pirellulales</taxon>
        <taxon>Pirellulaceae</taxon>
        <taxon>Stieleria</taxon>
    </lineage>
</organism>
<dbReference type="GO" id="GO:0005886">
    <property type="term" value="C:plasma membrane"/>
    <property type="evidence" value="ECO:0007669"/>
    <property type="project" value="UniProtKB-SubCell"/>
</dbReference>
<keyword evidence="2" id="KW-0564">Palmitate</keyword>